<feature type="transmembrane region" description="Helical" evidence="1">
    <location>
        <begin position="112"/>
        <end position="134"/>
    </location>
</feature>
<dbReference type="Proteomes" id="UP000315060">
    <property type="component" value="Unassembled WGS sequence"/>
</dbReference>
<feature type="transmembrane region" description="Helical" evidence="1">
    <location>
        <begin position="35"/>
        <end position="57"/>
    </location>
</feature>
<feature type="transmembrane region" description="Helical" evidence="1">
    <location>
        <begin position="181"/>
        <end position="203"/>
    </location>
</feature>
<dbReference type="EMBL" id="CMWB01000046">
    <property type="protein sequence ID" value="CKJ29765.1"/>
    <property type="molecule type" value="Genomic_DNA"/>
</dbReference>
<dbReference type="Pfam" id="PF13367">
    <property type="entry name" value="PrsW-protease"/>
    <property type="match status" value="1"/>
</dbReference>
<proteinExistence type="predicted"/>
<evidence type="ECO:0000256" key="1">
    <source>
        <dbReference type="SAM" id="Phobius"/>
    </source>
</evidence>
<keyword evidence="3" id="KW-0378">Hydrolase</keyword>
<accession>A0A064C1E5</accession>
<name>A0A064C1E5_STREE</name>
<feature type="transmembrane region" description="Helical" evidence="1">
    <location>
        <begin position="215"/>
        <end position="235"/>
    </location>
</feature>
<dbReference type="GO" id="GO:0006508">
    <property type="term" value="P:proteolysis"/>
    <property type="evidence" value="ECO:0007669"/>
    <property type="project" value="UniProtKB-KW"/>
</dbReference>
<keyword evidence="1" id="KW-0472">Membrane</keyword>
<keyword evidence="3" id="KW-0645">Protease</keyword>
<dbReference type="InterPro" id="IPR026898">
    <property type="entry name" value="PrsW"/>
</dbReference>
<dbReference type="GO" id="GO:0008237">
    <property type="term" value="F:metallopeptidase activity"/>
    <property type="evidence" value="ECO:0007669"/>
    <property type="project" value="UniProtKB-KW"/>
</dbReference>
<evidence type="ECO:0000313" key="4">
    <source>
        <dbReference type="Proteomes" id="UP000045541"/>
    </source>
</evidence>
<keyword evidence="3" id="KW-0482">Metalloprotease</keyword>
<evidence type="ECO:0000313" key="2">
    <source>
        <dbReference type="EMBL" id="CKJ29765.1"/>
    </source>
</evidence>
<evidence type="ECO:0000313" key="5">
    <source>
        <dbReference type="Proteomes" id="UP000315060"/>
    </source>
</evidence>
<organism evidence="2 4">
    <name type="scientific">Streptococcus pneumoniae</name>
    <dbReference type="NCBI Taxonomy" id="1313"/>
    <lineage>
        <taxon>Bacteria</taxon>
        <taxon>Bacillati</taxon>
        <taxon>Bacillota</taxon>
        <taxon>Bacilli</taxon>
        <taxon>Lactobacillales</taxon>
        <taxon>Streptococcaceae</taxon>
        <taxon>Streptococcus</taxon>
    </lineage>
</organism>
<reference evidence="3 5" key="2">
    <citation type="submission" date="2019-07" db="EMBL/GenBank/DDBJ databases">
        <authorList>
            <person name="Mohale T."/>
        </authorList>
    </citation>
    <scope>NUCLEOTIDE SEQUENCE [LARGE SCALE GENOMIC DNA]</scope>
    <source>
        <strain evidence="3 5">NTPn 59</strain>
    </source>
</reference>
<comment type="caution">
    <text evidence="2">The sequence shown here is derived from an EMBL/GenBank/DDBJ whole genome shotgun (WGS) entry which is preliminary data.</text>
</comment>
<feature type="transmembrane region" description="Helical" evidence="1">
    <location>
        <begin position="69"/>
        <end position="92"/>
    </location>
</feature>
<dbReference type="AlphaFoldDB" id="A0A064C1E5"/>
<protein>
    <submittedName>
        <fullName evidence="3">PrsW family intramembrane metalloprotease</fullName>
    </submittedName>
    <submittedName>
        <fullName evidence="2">Repair protein</fullName>
    </submittedName>
</protein>
<sequence>MKKNSILFIFILLLCIGLQYETIYYTDGSISGAEYGLMGVSIFLALFYMIPALYFLFRIGKKWELPKNALILSLLGGMFLSGWLSSFANTYIHDLLGGLFPDSAFLNAFESAIVAPLVEEPLKLLPLVFVLALIPVRKLKSLFLLGTASGLGFQMIEDIGYIRTDLPEGFDFTISRILERIISGIASHWTFSGLAVVGVYLLYRAYKGQKIGKKQGLIFLGLALGTHFLFNSPFVELETELPLAIPVVTAIALYGFYHAYCFVEKHNELMT</sequence>
<gene>
    <name evidence="3" type="ORF">AZJ28_02460</name>
    <name evidence="2" type="ORF">ERS096071_01912</name>
</gene>
<dbReference type="Proteomes" id="UP000045541">
    <property type="component" value="Unassembled WGS sequence"/>
</dbReference>
<evidence type="ECO:0000313" key="3">
    <source>
        <dbReference type="EMBL" id="TVX71668.1"/>
    </source>
</evidence>
<dbReference type="EMBL" id="VMYC01000037">
    <property type="protein sequence ID" value="TVX71668.1"/>
    <property type="molecule type" value="Genomic_DNA"/>
</dbReference>
<reference evidence="2 4" key="1">
    <citation type="submission" date="2015-03" db="EMBL/GenBank/DDBJ databases">
        <authorList>
            <consortium name="Pathogen Informatics"/>
            <person name="Murphy D."/>
        </authorList>
    </citation>
    <scope>NUCLEOTIDE SEQUENCE [LARGE SCALE GENOMIC DNA]</scope>
    <source>
        <strain evidence="2 4">0310</strain>
    </source>
</reference>
<dbReference type="RefSeq" id="WP_016398688.1">
    <property type="nucleotide sequence ID" value="NZ_CHSZ01000008.1"/>
</dbReference>
<keyword evidence="1" id="KW-1133">Transmembrane helix</keyword>
<feature type="transmembrane region" description="Helical" evidence="1">
    <location>
        <begin position="141"/>
        <end position="161"/>
    </location>
</feature>
<keyword evidence="1" id="KW-0812">Transmembrane</keyword>
<feature type="transmembrane region" description="Helical" evidence="1">
    <location>
        <begin position="241"/>
        <end position="263"/>
    </location>
</feature>